<dbReference type="EMBL" id="BONZ01000007">
    <property type="protein sequence ID" value="GIH12479.1"/>
    <property type="molecule type" value="Genomic_DNA"/>
</dbReference>
<dbReference type="AlphaFoldDB" id="A0A8J3QK67"/>
<name>A0A8J3QK67_9ACTN</name>
<dbReference type="Proteomes" id="UP000642748">
    <property type="component" value="Unassembled WGS sequence"/>
</dbReference>
<protein>
    <submittedName>
        <fullName evidence="1">Uncharacterized protein</fullName>
    </submittedName>
</protein>
<comment type="caution">
    <text evidence="1">The sequence shown here is derived from an EMBL/GenBank/DDBJ whole genome shotgun (WGS) entry which is preliminary data.</text>
</comment>
<sequence>MVTVTRSVTGNLSDALVLIDSDAAGRGPSVVLKMGEVPALADLLLTLHHRR</sequence>
<keyword evidence="2" id="KW-1185">Reference proteome</keyword>
<evidence type="ECO:0000313" key="2">
    <source>
        <dbReference type="Proteomes" id="UP000642748"/>
    </source>
</evidence>
<reference evidence="1" key="1">
    <citation type="submission" date="2021-01" db="EMBL/GenBank/DDBJ databases">
        <title>Whole genome shotgun sequence of Rugosimonospora africana NBRC 104875.</title>
        <authorList>
            <person name="Komaki H."/>
            <person name="Tamura T."/>
        </authorList>
    </citation>
    <scope>NUCLEOTIDE SEQUENCE</scope>
    <source>
        <strain evidence="1">NBRC 104875</strain>
    </source>
</reference>
<gene>
    <name evidence="1" type="ORF">Raf01_06510</name>
</gene>
<proteinExistence type="predicted"/>
<accession>A0A8J3QK67</accession>
<organism evidence="1 2">
    <name type="scientific">Rugosimonospora africana</name>
    <dbReference type="NCBI Taxonomy" id="556532"/>
    <lineage>
        <taxon>Bacteria</taxon>
        <taxon>Bacillati</taxon>
        <taxon>Actinomycetota</taxon>
        <taxon>Actinomycetes</taxon>
        <taxon>Micromonosporales</taxon>
        <taxon>Micromonosporaceae</taxon>
        <taxon>Rugosimonospora</taxon>
    </lineage>
</organism>
<evidence type="ECO:0000313" key="1">
    <source>
        <dbReference type="EMBL" id="GIH12479.1"/>
    </source>
</evidence>